<name>A0A5D2CVG8_GOSDA</name>
<proteinExistence type="predicted"/>
<accession>A0A5D2CVG8</accession>
<dbReference type="EMBL" id="CM017704">
    <property type="protein sequence ID" value="TYG72640.1"/>
    <property type="molecule type" value="Genomic_DNA"/>
</dbReference>
<keyword evidence="1" id="KW-0812">Transmembrane</keyword>
<dbReference type="Proteomes" id="UP000323506">
    <property type="component" value="Chromosome D04"/>
</dbReference>
<keyword evidence="3" id="KW-1185">Reference proteome</keyword>
<evidence type="ECO:0000313" key="3">
    <source>
        <dbReference type="Proteomes" id="UP000323506"/>
    </source>
</evidence>
<gene>
    <name evidence="2" type="ORF">ES288_D04G038000v1</name>
</gene>
<protein>
    <submittedName>
        <fullName evidence="2">Uncharacterized protein</fullName>
    </submittedName>
</protein>
<keyword evidence="1" id="KW-0472">Membrane</keyword>
<feature type="transmembrane region" description="Helical" evidence="1">
    <location>
        <begin position="50"/>
        <end position="69"/>
    </location>
</feature>
<reference evidence="2 3" key="1">
    <citation type="submission" date="2019-06" db="EMBL/GenBank/DDBJ databases">
        <title>WGS assembly of Gossypium darwinii.</title>
        <authorList>
            <person name="Chen Z.J."/>
            <person name="Sreedasyam A."/>
            <person name="Ando A."/>
            <person name="Song Q."/>
            <person name="De L."/>
            <person name="Hulse-Kemp A."/>
            <person name="Ding M."/>
            <person name="Ye W."/>
            <person name="Kirkbride R."/>
            <person name="Jenkins J."/>
            <person name="Plott C."/>
            <person name="Lovell J."/>
            <person name="Lin Y.-M."/>
            <person name="Vaughn R."/>
            <person name="Liu B."/>
            <person name="Li W."/>
            <person name="Simpson S."/>
            <person name="Scheffler B."/>
            <person name="Saski C."/>
            <person name="Grover C."/>
            <person name="Hu G."/>
            <person name="Conover J."/>
            <person name="Carlson J."/>
            <person name="Shu S."/>
            <person name="Boston L."/>
            <person name="Williams M."/>
            <person name="Peterson D."/>
            <person name="Mcgee K."/>
            <person name="Jones D."/>
            <person name="Wendel J."/>
            <person name="Stelly D."/>
            <person name="Grimwood J."/>
            <person name="Schmutz J."/>
        </authorList>
    </citation>
    <scope>NUCLEOTIDE SEQUENCE [LARGE SCALE GENOMIC DNA]</scope>
    <source>
        <strain evidence="2">1808015.09</strain>
    </source>
</reference>
<evidence type="ECO:0000313" key="2">
    <source>
        <dbReference type="EMBL" id="TYG72640.1"/>
    </source>
</evidence>
<keyword evidence="1" id="KW-1133">Transmembrane helix</keyword>
<organism evidence="2 3">
    <name type="scientific">Gossypium darwinii</name>
    <name type="common">Darwin's cotton</name>
    <name type="synonym">Gossypium barbadense var. darwinii</name>
    <dbReference type="NCBI Taxonomy" id="34276"/>
    <lineage>
        <taxon>Eukaryota</taxon>
        <taxon>Viridiplantae</taxon>
        <taxon>Streptophyta</taxon>
        <taxon>Embryophyta</taxon>
        <taxon>Tracheophyta</taxon>
        <taxon>Spermatophyta</taxon>
        <taxon>Magnoliopsida</taxon>
        <taxon>eudicotyledons</taxon>
        <taxon>Gunneridae</taxon>
        <taxon>Pentapetalae</taxon>
        <taxon>rosids</taxon>
        <taxon>malvids</taxon>
        <taxon>Malvales</taxon>
        <taxon>Malvaceae</taxon>
        <taxon>Malvoideae</taxon>
        <taxon>Gossypium</taxon>
    </lineage>
</organism>
<sequence length="112" mass="12574">MKSKMSLNVPDHQNVPIKLPSWFTSKYQSLRCRVLLLSIYNINMEGDTEIMALIQFAGFSLLFLFKLLLDYIKRRNRASTVAPNHLAAIPAAAVAPNHLDTISVVADVDQMT</sequence>
<evidence type="ECO:0000256" key="1">
    <source>
        <dbReference type="SAM" id="Phobius"/>
    </source>
</evidence>
<dbReference type="AlphaFoldDB" id="A0A5D2CVG8"/>